<dbReference type="SUPFAM" id="SSF116734">
    <property type="entry name" value="DNA methylase specificity domain"/>
    <property type="match status" value="2"/>
</dbReference>
<proteinExistence type="inferred from homology"/>
<dbReference type="PANTHER" id="PTHR43140">
    <property type="entry name" value="TYPE-1 RESTRICTION ENZYME ECOKI SPECIFICITY PROTEIN"/>
    <property type="match status" value="1"/>
</dbReference>
<evidence type="ECO:0000256" key="4">
    <source>
        <dbReference type="SAM" id="Coils"/>
    </source>
</evidence>
<dbReference type="InterPro" id="IPR051212">
    <property type="entry name" value="Type-I_RE_S_subunit"/>
</dbReference>
<dbReference type="GO" id="GO:0009307">
    <property type="term" value="P:DNA restriction-modification system"/>
    <property type="evidence" value="ECO:0007669"/>
    <property type="project" value="UniProtKB-KW"/>
</dbReference>
<dbReference type="Pfam" id="PF01420">
    <property type="entry name" value="Methylase_S"/>
    <property type="match status" value="2"/>
</dbReference>
<evidence type="ECO:0000256" key="3">
    <source>
        <dbReference type="ARBA" id="ARBA00023125"/>
    </source>
</evidence>
<keyword evidence="4" id="KW-0175">Coiled coil</keyword>
<accession>A0A1H0IR51</accession>
<evidence type="ECO:0000313" key="6">
    <source>
        <dbReference type="EMBL" id="SDO33937.1"/>
    </source>
</evidence>
<dbReference type="InterPro" id="IPR044946">
    <property type="entry name" value="Restrct_endonuc_typeI_TRD_sf"/>
</dbReference>
<keyword evidence="3" id="KW-0238">DNA-binding</keyword>
<evidence type="ECO:0000259" key="5">
    <source>
        <dbReference type="Pfam" id="PF01420"/>
    </source>
</evidence>
<name>A0A1H0IR51_9BACT</name>
<dbReference type="AlphaFoldDB" id="A0A1H0IR51"/>
<dbReference type="Gene3D" id="3.90.220.20">
    <property type="entry name" value="DNA methylase specificity domains"/>
    <property type="match status" value="2"/>
</dbReference>
<dbReference type="InterPro" id="IPR000055">
    <property type="entry name" value="Restrct_endonuc_typeI_TRD"/>
</dbReference>
<reference evidence="7" key="1">
    <citation type="submission" date="2016-10" db="EMBL/GenBank/DDBJ databases">
        <authorList>
            <person name="de Groot N.N."/>
        </authorList>
    </citation>
    <scope>NUCLEOTIDE SEQUENCE [LARGE SCALE GENOMIC DNA]</scope>
    <source>
        <strain evidence="7">BP1-145</strain>
    </source>
</reference>
<gene>
    <name evidence="6" type="ORF">SAMN04487900_11668</name>
</gene>
<organism evidence="6 7">
    <name type="scientific">Prevotella communis</name>
    <dbReference type="NCBI Taxonomy" id="2913614"/>
    <lineage>
        <taxon>Bacteria</taxon>
        <taxon>Pseudomonadati</taxon>
        <taxon>Bacteroidota</taxon>
        <taxon>Bacteroidia</taxon>
        <taxon>Bacteroidales</taxon>
        <taxon>Prevotellaceae</taxon>
        <taxon>Prevotella</taxon>
    </lineage>
</organism>
<evidence type="ECO:0000256" key="2">
    <source>
        <dbReference type="ARBA" id="ARBA00022747"/>
    </source>
</evidence>
<protein>
    <submittedName>
        <fullName evidence="6">Type I restriction enzyme, S subunit</fullName>
    </submittedName>
</protein>
<keyword evidence="2" id="KW-0680">Restriction system</keyword>
<dbReference type="GO" id="GO:0003677">
    <property type="term" value="F:DNA binding"/>
    <property type="evidence" value="ECO:0007669"/>
    <property type="project" value="UniProtKB-KW"/>
</dbReference>
<dbReference type="Proteomes" id="UP000199134">
    <property type="component" value="Unassembled WGS sequence"/>
</dbReference>
<feature type="domain" description="Type I restriction modification DNA specificity" evidence="5">
    <location>
        <begin position="128"/>
        <end position="293"/>
    </location>
</feature>
<evidence type="ECO:0000256" key="1">
    <source>
        <dbReference type="ARBA" id="ARBA00010923"/>
    </source>
</evidence>
<feature type="coiled-coil region" evidence="4">
    <location>
        <begin position="91"/>
        <end position="118"/>
    </location>
</feature>
<sequence>MTDTSENVEDICKSVAYLGEDDIAVSNHALILKHNQNPKFLSYSTLTDCFLAQKRKVVVGVKVSGIKPEQLAKFKIYLPSLTEQKRIVEQLDTFTSSIENLKEQIAQRRKQYEYYRDQLLDLEGKPGVEMKKLGEIVVFRNGKGHEKIIIPDGKYIVVNSKFISSDGSVKKYCNEQISPLYVDDILMVMSDVPNGKAIAKCYLVERNNLYTLNQRIGAFHVCDSNVITKYLFYVINRNEQLLQYDNKIDQTNLKKDDILNITIPLPPLQEQQRIVSILDTFEASIRNLEQQLAQREKQYEYYRNILLSFE</sequence>
<feature type="domain" description="Type I restriction modification DNA specificity" evidence="5">
    <location>
        <begin position="25"/>
        <end position="105"/>
    </location>
</feature>
<evidence type="ECO:0000313" key="7">
    <source>
        <dbReference type="Proteomes" id="UP000199134"/>
    </source>
</evidence>
<dbReference type="EMBL" id="FNIW01000016">
    <property type="protein sequence ID" value="SDO33937.1"/>
    <property type="molecule type" value="Genomic_DNA"/>
</dbReference>
<comment type="caution">
    <text evidence="6">The sequence shown here is derived from an EMBL/GenBank/DDBJ whole genome shotgun (WGS) entry which is preliminary data.</text>
</comment>
<dbReference type="PANTHER" id="PTHR43140:SF1">
    <property type="entry name" value="TYPE I RESTRICTION ENZYME ECOKI SPECIFICITY SUBUNIT"/>
    <property type="match status" value="1"/>
</dbReference>
<comment type="similarity">
    <text evidence="1">Belongs to the type-I restriction system S methylase family.</text>
</comment>
<feature type="coiled-coil region" evidence="4">
    <location>
        <begin position="278"/>
        <end position="305"/>
    </location>
</feature>